<dbReference type="AlphaFoldDB" id="A0A7X6PMN6"/>
<dbReference type="PANTHER" id="PTHR10916:SF0">
    <property type="entry name" value="LARGE RIBOSOMAL SUBUNIT PROTEIN UL29C"/>
    <property type="match status" value="1"/>
</dbReference>
<dbReference type="GO" id="GO:0003735">
    <property type="term" value="F:structural constituent of ribosome"/>
    <property type="evidence" value="ECO:0007669"/>
    <property type="project" value="InterPro"/>
</dbReference>
<evidence type="ECO:0000256" key="5">
    <source>
        <dbReference type="HAMAP-Rule" id="MF_00374"/>
    </source>
</evidence>
<dbReference type="NCBIfam" id="TIGR00012">
    <property type="entry name" value="L29"/>
    <property type="match status" value="1"/>
</dbReference>
<dbReference type="EMBL" id="JAAZHI010000117">
    <property type="protein sequence ID" value="NLA55740.1"/>
    <property type="molecule type" value="Genomic_DNA"/>
</dbReference>
<organism evidence="6 7">
    <name type="scientific">Corynebacterium humireducens</name>
    <dbReference type="NCBI Taxonomy" id="1223514"/>
    <lineage>
        <taxon>Bacteria</taxon>
        <taxon>Bacillati</taxon>
        <taxon>Actinomycetota</taxon>
        <taxon>Actinomycetes</taxon>
        <taxon>Mycobacteriales</taxon>
        <taxon>Corynebacteriaceae</taxon>
        <taxon>Corynebacterium</taxon>
    </lineage>
</organism>
<dbReference type="Pfam" id="PF00831">
    <property type="entry name" value="Ribosomal_L29"/>
    <property type="match status" value="1"/>
</dbReference>
<evidence type="ECO:0000256" key="2">
    <source>
        <dbReference type="ARBA" id="ARBA00022980"/>
    </source>
</evidence>
<comment type="caution">
    <text evidence="6">The sequence shown here is derived from an EMBL/GenBank/DDBJ whole genome shotgun (WGS) entry which is preliminary data.</text>
</comment>
<dbReference type="FunFam" id="1.10.287.310:FF:000001">
    <property type="entry name" value="50S ribosomal protein L29"/>
    <property type="match status" value="1"/>
</dbReference>
<keyword evidence="3 5" id="KW-0687">Ribonucleoprotein</keyword>
<protein>
    <recommendedName>
        <fullName evidence="4 5">Large ribosomal subunit protein uL29</fullName>
    </recommendedName>
</protein>
<dbReference type="InterPro" id="IPR036049">
    <property type="entry name" value="Ribosomal_uL29_sf"/>
</dbReference>
<accession>A0A7X6PMN6</accession>
<keyword evidence="2 5" id="KW-0689">Ribosomal protein</keyword>
<sequence length="59" mass="6836">MENRLNEAKEELFNLRFQLAPGQLPNNRRLRTVTRDIARIYTVIRERELGLSVVPGAEA</sequence>
<dbReference type="CDD" id="cd00427">
    <property type="entry name" value="Ribosomal_L29_HIP"/>
    <property type="match status" value="1"/>
</dbReference>
<evidence type="ECO:0000313" key="6">
    <source>
        <dbReference type="EMBL" id="NLA55740.1"/>
    </source>
</evidence>
<evidence type="ECO:0000313" key="7">
    <source>
        <dbReference type="Proteomes" id="UP000557899"/>
    </source>
</evidence>
<dbReference type="Proteomes" id="UP000557899">
    <property type="component" value="Unassembled WGS sequence"/>
</dbReference>
<evidence type="ECO:0000256" key="1">
    <source>
        <dbReference type="ARBA" id="ARBA00009254"/>
    </source>
</evidence>
<dbReference type="PANTHER" id="PTHR10916">
    <property type="entry name" value="60S RIBOSOMAL PROTEIN L35/50S RIBOSOMAL PROTEIN L29"/>
    <property type="match status" value="1"/>
</dbReference>
<evidence type="ECO:0000256" key="3">
    <source>
        <dbReference type="ARBA" id="ARBA00023274"/>
    </source>
</evidence>
<dbReference type="Gene3D" id="1.10.287.310">
    <property type="match status" value="1"/>
</dbReference>
<comment type="similarity">
    <text evidence="1 5">Belongs to the universal ribosomal protein uL29 family.</text>
</comment>
<evidence type="ECO:0000256" key="4">
    <source>
        <dbReference type="ARBA" id="ARBA00035204"/>
    </source>
</evidence>
<name>A0A7X6PMN6_9CORY</name>
<dbReference type="SUPFAM" id="SSF46561">
    <property type="entry name" value="Ribosomal protein L29 (L29p)"/>
    <property type="match status" value="1"/>
</dbReference>
<dbReference type="GO" id="GO:0022625">
    <property type="term" value="C:cytosolic large ribosomal subunit"/>
    <property type="evidence" value="ECO:0007669"/>
    <property type="project" value="TreeGrafter"/>
</dbReference>
<dbReference type="HAMAP" id="MF_00374">
    <property type="entry name" value="Ribosomal_uL29"/>
    <property type="match status" value="1"/>
</dbReference>
<reference evidence="6 7" key="1">
    <citation type="journal article" date="2020" name="Biotechnol. Biofuels">
        <title>New insights from the biogas microbiome by comprehensive genome-resolved metagenomics of nearly 1600 species originating from multiple anaerobic digesters.</title>
        <authorList>
            <person name="Campanaro S."/>
            <person name="Treu L."/>
            <person name="Rodriguez-R L.M."/>
            <person name="Kovalovszki A."/>
            <person name="Ziels R.M."/>
            <person name="Maus I."/>
            <person name="Zhu X."/>
            <person name="Kougias P.G."/>
            <person name="Basile A."/>
            <person name="Luo G."/>
            <person name="Schluter A."/>
            <person name="Konstantinidis K.T."/>
            <person name="Angelidaki I."/>
        </authorList>
    </citation>
    <scope>NUCLEOTIDE SEQUENCE [LARGE SCALE GENOMIC DNA]</scope>
    <source>
        <strain evidence="6">AS15tlH2ME_198</strain>
    </source>
</reference>
<gene>
    <name evidence="5 6" type="primary">rpmC</name>
    <name evidence="6" type="ORF">GX859_05505</name>
</gene>
<dbReference type="GO" id="GO:0006412">
    <property type="term" value="P:translation"/>
    <property type="evidence" value="ECO:0007669"/>
    <property type="project" value="UniProtKB-UniRule"/>
</dbReference>
<proteinExistence type="inferred from homology"/>
<dbReference type="InterPro" id="IPR050063">
    <property type="entry name" value="Ribosomal_protein_uL29"/>
</dbReference>
<dbReference type="InterPro" id="IPR001854">
    <property type="entry name" value="Ribosomal_uL29"/>
</dbReference>